<evidence type="ECO:0000256" key="5">
    <source>
        <dbReference type="ARBA" id="ARBA00022679"/>
    </source>
</evidence>
<dbReference type="KEGG" id="swf:E3E12_01140"/>
<evidence type="ECO:0000259" key="9">
    <source>
        <dbReference type="Pfam" id="PF00155"/>
    </source>
</evidence>
<dbReference type="GO" id="GO:0030170">
    <property type="term" value="F:pyridoxal phosphate binding"/>
    <property type="evidence" value="ECO:0007669"/>
    <property type="project" value="InterPro"/>
</dbReference>
<evidence type="ECO:0000313" key="11">
    <source>
        <dbReference type="Proteomes" id="UP000318709"/>
    </source>
</evidence>
<evidence type="ECO:0000256" key="6">
    <source>
        <dbReference type="ARBA" id="ARBA00022898"/>
    </source>
</evidence>
<reference evidence="10 11" key="1">
    <citation type="submission" date="2019-03" db="EMBL/GenBank/DDBJ databases">
        <title>The complete genome sequence of Swingsia_sp. F3b2 LMG30590(T).</title>
        <authorList>
            <person name="Chua K.-O."/>
            <person name="Chan K.-G."/>
            <person name="See-Too W.-S."/>
        </authorList>
    </citation>
    <scope>NUCLEOTIDE SEQUENCE [LARGE SCALE GENOMIC DNA]</scope>
    <source>
        <strain evidence="10 11">F3b2</strain>
    </source>
</reference>
<evidence type="ECO:0000256" key="3">
    <source>
        <dbReference type="ARBA" id="ARBA00011738"/>
    </source>
</evidence>
<accession>A0A4Y6U992</accession>
<comment type="catalytic activity">
    <reaction evidence="7">
        <text>L-aspartate + 2-oxoglutarate = oxaloacetate + L-glutamate</text>
        <dbReference type="Rhea" id="RHEA:21824"/>
        <dbReference type="ChEBI" id="CHEBI:16452"/>
        <dbReference type="ChEBI" id="CHEBI:16810"/>
        <dbReference type="ChEBI" id="CHEBI:29985"/>
        <dbReference type="ChEBI" id="CHEBI:29991"/>
        <dbReference type="EC" id="2.6.1.1"/>
    </reaction>
</comment>
<comment type="cofactor">
    <cofactor evidence="1 8">
        <name>pyridoxal 5'-phosphate</name>
        <dbReference type="ChEBI" id="CHEBI:597326"/>
    </cofactor>
</comment>
<dbReference type="Gene3D" id="3.40.640.10">
    <property type="entry name" value="Type I PLP-dependent aspartate aminotransferase-like (Major domain)"/>
    <property type="match status" value="1"/>
</dbReference>
<protein>
    <recommendedName>
        <fullName evidence="8">Aminotransferase</fullName>
        <ecNumber evidence="8">2.6.1.-</ecNumber>
    </recommendedName>
</protein>
<evidence type="ECO:0000256" key="8">
    <source>
        <dbReference type="RuleBase" id="RU000481"/>
    </source>
</evidence>
<name>A0A4Y6U992_9PROT</name>
<dbReference type="PANTHER" id="PTHR46383:SF1">
    <property type="entry name" value="ASPARTATE AMINOTRANSFERASE"/>
    <property type="match status" value="1"/>
</dbReference>
<evidence type="ECO:0000256" key="1">
    <source>
        <dbReference type="ARBA" id="ARBA00001933"/>
    </source>
</evidence>
<dbReference type="InterPro" id="IPR004838">
    <property type="entry name" value="NHTrfase_class1_PyrdxlP-BS"/>
</dbReference>
<dbReference type="InterPro" id="IPR015422">
    <property type="entry name" value="PyrdxlP-dep_Trfase_small"/>
</dbReference>
<dbReference type="GO" id="GO:0004069">
    <property type="term" value="F:L-aspartate:2-oxoglutarate aminotransferase activity"/>
    <property type="evidence" value="ECO:0007669"/>
    <property type="project" value="UniProtKB-EC"/>
</dbReference>
<dbReference type="CDD" id="cd00609">
    <property type="entry name" value="AAT_like"/>
    <property type="match status" value="1"/>
</dbReference>
<evidence type="ECO:0000256" key="4">
    <source>
        <dbReference type="ARBA" id="ARBA00022576"/>
    </source>
</evidence>
<dbReference type="GO" id="GO:0006520">
    <property type="term" value="P:amino acid metabolic process"/>
    <property type="evidence" value="ECO:0007669"/>
    <property type="project" value="InterPro"/>
</dbReference>
<organism evidence="10 11">
    <name type="scientific">Formicincola oecophyllae</name>
    <dbReference type="NCBI Taxonomy" id="2558361"/>
    <lineage>
        <taxon>Bacteria</taxon>
        <taxon>Pseudomonadati</taxon>
        <taxon>Pseudomonadota</taxon>
        <taxon>Alphaproteobacteria</taxon>
        <taxon>Acetobacterales</taxon>
        <taxon>Acetobacteraceae</taxon>
        <taxon>Formicincola</taxon>
    </lineage>
</organism>
<comment type="subunit">
    <text evidence="3">Homodimer.</text>
</comment>
<dbReference type="InterPro" id="IPR015421">
    <property type="entry name" value="PyrdxlP-dep_Trfase_major"/>
</dbReference>
<gene>
    <name evidence="10" type="ORF">E3E12_01140</name>
</gene>
<keyword evidence="6" id="KW-0663">Pyridoxal phosphate</keyword>
<dbReference type="Gene3D" id="3.90.1150.10">
    <property type="entry name" value="Aspartate Aminotransferase, domain 1"/>
    <property type="match status" value="1"/>
</dbReference>
<dbReference type="InterPro" id="IPR004839">
    <property type="entry name" value="Aminotransferase_I/II_large"/>
</dbReference>
<feature type="domain" description="Aminotransferase class I/classII large" evidence="9">
    <location>
        <begin position="41"/>
        <end position="401"/>
    </location>
</feature>
<dbReference type="EMBL" id="CP038231">
    <property type="protein sequence ID" value="QDH13027.1"/>
    <property type="molecule type" value="Genomic_DNA"/>
</dbReference>
<comment type="similarity">
    <text evidence="2 8">Belongs to the class-I pyridoxal-phosphate-dependent aminotransferase family.</text>
</comment>
<sequence length="422" mass="45575">MSTAPKAQSPFKPARRIASLPVPATIAMAERVRQLRAEGRDVISLAIGQPDFPSPAVALEGAVREVREGHTGYPPLAGQKPLREAVQAKFRRDNGLDFPLAHIMVANGGKQLIFNAFMASVEDGDEIVVPAPYWVSYPLIAGMFGGKAVEVPCYEADGFRPRAEALRAAMNERTKWLVLNFPNNPTGAILERSDLEAIAAVLRDFPNVMVMSDEIYEHLTFDGRKPVSLLNVAPDLAGRVLIVNGVSKAYAMTGWRVGFAAGPEPLIKAMIRAQGNATSGICTLAQGGAQAALQSPMEGVERMRAVYQERRDKVVPRLRAMKGLSCAMPEGAFYAFPGMKALKGHLTAGGRTIDSDVAFTEALLEEAHLATVPGSAFGQADHFRLSFAASDKELEEACARLERFTASLRPASLRPASHQMPR</sequence>
<keyword evidence="5 8" id="KW-0808">Transferase</keyword>
<dbReference type="Pfam" id="PF00155">
    <property type="entry name" value="Aminotran_1_2"/>
    <property type="match status" value="1"/>
</dbReference>
<keyword evidence="4 8" id="KW-0032">Aminotransferase</keyword>
<dbReference type="AlphaFoldDB" id="A0A4Y6U992"/>
<dbReference type="RefSeq" id="WP_141442671.1">
    <property type="nucleotide sequence ID" value="NZ_CP038231.1"/>
</dbReference>
<dbReference type="InterPro" id="IPR050596">
    <property type="entry name" value="AspAT/PAT-like"/>
</dbReference>
<dbReference type="OrthoDB" id="9763453at2"/>
<dbReference type="PROSITE" id="PS00105">
    <property type="entry name" value="AA_TRANSFER_CLASS_1"/>
    <property type="match status" value="1"/>
</dbReference>
<dbReference type="Proteomes" id="UP000318709">
    <property type="component" value="Chromosome"/>
</dbReference>
<evidence type="ECO:0000256" key="7">
    <source>
        <dbReference type="ARBA" id="ARBA00049185"/>
    </source>
</evidence>
<dbReference type="FunFam" id="3.40.640.10:FF:000033">
    <property type="entry name" value="Aspartate aminotransferase"/>
    <property type="match status" value="1"/>
</dbReference>
<dbReference type="SUPFAM" id="SSF53383">
    <property type="entry name" value="PLP-dependent transferases"/>
    <property type="match status" value="1"/>
</dbReference>
<evidence type="ECO:0000313" key="10">
    <source>
        <dbReference type="EMBL" id="QDH13027.1"/>
    </source>
</evidence>
<proteinExistence type="inferred from homology"/>
<dbReference type="PANTHER" id="PTHR46383">
    <property type="entry name" value="ASPARTATE AMINOTRANSFERASE"/>
    <property type="match status" value="1"/>
</dbReference>
<keyword evidence="11" id="KW-1185">Reference proteome</keyword>
<dbReference type="InterPro" id="IPR015424">
    <property type="entry name" value="PyrdxlP-dep_Trfase"/>
</dbReference>
<dbReference type="EC" id="2.6.1.-" evidence="8"/>
<evidence type="ECO:0000256" key="2">
    <source>
        <dbReference type="ARBA" id="ARBA00007441"/>
    </source>
</evidence>